<keyword evidence="1" id="KW-0472">Membrane</keyword>
<evidence type="ECO:0000256" key="1">
    <source>
        <dbReference type="SAM" id="Phobius"/>
    </source>
</evidence>
<name>A0AAN9IJH5_CLITE</name>
<keyword evidence="3" id="KW-1185">Reference proteome</keyword>
<evidence type="ECO:0000313" key="2">
    <source>
        <dbReference type="EMBL" id="KAK7279730.1"/>
    </source>
</evidence>
<feature type="transmembrane region" description="Helical" evidence="1">
    <location>
        <begin position="20"/>
        <end position="41"/>
    </location>
</feature>
<organism evidence="2 3">
    <name type="scientific">Clitoria ternatea</name>
    <name type="common">Butterfly pea</name>
    <dbReference type="NCBI Taxonomy" id="43366"/>
    <lineage>
        <taxon>Eukaryota</taxon>
        <taxon>Viridiplantae</taxon>
        <taxon>Streptophyta</taxon>
        <taxon>Embryophyta</taxon>
        <taxon>Tracheophyta</taxon>
        <taxon>Spermatophyta</taxon>
        <taxon>Magnoliopsida</taxon>
        <taxon>eudicotyledons</taxon>
        <taxon>Gunneridae</taxon>
        <taxon>Pentapetalae</taxon>
        <taxon>rosids</taxon>
        <taxon>fabids</taxon>
        <taxon>Fabales</taxon>
        <taxon>Fabaceae</taxon>
        <taxon>Papilionoideae</taxon>
        <taxon>50 kb inversion clade</taxon>
        <taxon>NPAAA clade</taxon>
        <taxon>indigoferoid/millettioid clade</taxon>
        <taxon>Phaseoleae</taxon>
        <taxon>Clitoria</taxon>
    </lineage>
</organism>
<comment type="caution">
    <text evidence="2">The sequence shown here is derived from an EMBL/GenBank/DDBJ whole genome shotgun (WGS) entry which is preliminary data.</text>
</comment>
<dbReference type="AlphaFoldDB" id="A0AAN9IJH5"/>
<dbReference type="Proteomes" id="UP001359559">
    <property type="component" value="Unassembled WGS sequence"/>
</dbReference>
<gene>
    <name evidence="2" type="ORF">RJT34_24787</name>
</gene>
<reference evidence="2 3" key="1">
    <citation type="submission" date="2024-01" db="EMBL/GenBank/DDBJ databases">
        <title>The genomes of 5 underutilized Papilionoideae crops provide insights into root nodulation and disease resistance.</title>
        <authorList>
            <person name="Yuan L."/>
        </authorList>
    </citation>
    <scope>NUCLEOTIDE SEQUENCE [LARGE SCALE GENOMIC DNA]</scope>
    <source>
        <strain evidence="2">LY-2023</strain>
        <tissue evidence="2">Leaf</tissue>
    </source>
</reference>
<protein>
    <submittedName>
        <fullName evidence="2">Uncharacterized protein</fullName>
    </submittedName>
</protein>
<keyword evidence="1" id="KW-0812">Transmembrane</keyword>
<proteinExistence type="predicted"/>
<keyword evidence="1" id="KW-1133">Transmembrane helix</keyword>
<sequence length="120" mass="13301">MACNASVFPLPPCLVWQLTSLAPGVHCSIFVMLVSFTCAGLRFFTFLGSYSEECIVCALNIDVFIALISKYSQLLTKEMLGCIDGSKPGEFFMFCPSVFVQLNYERSCDPLNITYQLQGV</sequence>
<dbReference type="EMBL" id="JAYKXN010000006">
    <property type="protein sequence ID" value="KAK7279730.1"/>
    <property type="molecule type" value="Genomic_DNA"/>
</dbReference>
<evidence type="ECO:0000313" key="3">
    <source>
        <dbReference type="Proteomes" id="UP001359559"/>
    </source>
</evidence>
<accession>A0AAN9IJH5</accession>